<dbReference type="InterPro" id="IPR036866">
    <property type="entry name" value="RibonucZ/Hydroxyglut_hydro"/>
</dbReference>
<dbReference type="InterPro" id="IPR001279">
    <property type="entry name" value="Metallo-B-lactamas"/>
</dbReference>
<keyword evidence="3" id="KW-1185">Reference proteome</keyword>
<name>A0ABY9KB72_9HYPH</name>
<evidence type="ECO:0000259" key="1">
    <source>
        <dbReference type="Pfam" id="PF00753"/>
    </source>
</evidence>
<reference evidence="2 3" key="1">
    <citation type="submission" date="2023-08" db="EMBL/GenBank/DDBJ databases">
        <title>Pathogen: clinical or host-associated sample.</title>
        <authorList>
            <person name="Hergert J."/>
            <person name="Casey R."/>
            <person name="Wagner J."/>
            <person name="Young E.L."/>
            <person name="Oakeson K.F."/>
        </authorList>
    </citation>
    <scope>NUCLEOTIDE SEQUENCE [LARGE SCALE GENOMIC DNA]</scope>
    <source>
        <strain evidence="2 3">UPHL-collab-2</strain>
        <plasmid evidence="2 3">unnamed1</plasmid>
    </source>
</reference>
<geneLocation type="plasmid" evidence="2 3">
    <name>unnamed1</name>
</geneLocation>
<sequence length="218" mass="24268">MTPVLNDEISLPNLFVTSPVDLPYMRGVVVRSFLIMGGGGTLAIYNAPGLSEAKDTIIETGVPRSLLMSHWNEAIYGAPDLEVKPYVQSADLDRTRRTIQNIRRFEEYLDNLPELEIIAAPGHTAGSTMFLWTCGSHRVLFSGDSIWNNGGRWEAVVLSESNREEYIGSLETVAELGFDVLIPWVAKSESPYVNVCERPTARKRILEIAQRLRNGQCA</sequence>
<accession>A0ABY9KB72</accession>
<protein>
    <submittedName>
        <fullName evidence="2">MBL fold metallo-hydrolase</fullName>
    </submittedName>
</protein>
<keyword evidence="2" id="KW-0614">Plasmid</keyword>
<dbReference type="RefSeq" id="WP_306161699.1">
    <property type="nucleotide sequence ID" value="NZ_CP132315.1"/>
</dbReference>
<gene>
    <name evidence="2" type="ORF">Q9315_24080</name>
</gene>
<proteinExistence type="predicted"/>
<dbReference type="Proteomes" id="UP001225788">
    <property type="component" value="Plasmid unnamed1"/>
</dbReference>
<evidence type="ECO:0000313" key="3">
    <source>
        <dbReference type="Proteomes" id="UP001225788"/>
    </source>
</evidence>
<evidence type="ECO:0000313" key="2">
    <source>
        <dbReference type="EMBL" id="WLS05235.1"/>
    </source>
</evidence>
<dbReference type="Gene3D" id="3.60.15.10">
    <property type="entry name" value="Ribonuclease Z/Hydroxyacylglutathione hydrolase-like"/>
    <property type="match status" value="1"/>
</dbReference>
<dbReference type="SUPFAM" id="SSF56281">
    <property type="entry name" value="Metallo-hydrolase/oxidoreductase"/>
    <property type="match status" value="1"/>
</dbReference>
<dbReference type="EMBL" id="CP132315">
    <property type="protein sequence ID" value="WLS05235.1"/>
    <property type="molecule type" value="Genomic_DNA"/>
</dbReference>
<feature type="domain" description="Metallo-beta-lactamase" evidence="1">
    <location>
        <begin position="102"/>
        <end position="183"/>
    </location>
</feature>
<organism evidence="2 3">
    <name type="scientific">Shinella oryzae</name>
    <dbReference type="NCBI Taxonomy" id="2871820"/>
    <lineage>
        <taxon>Bacteria</taxon>
        <taxon>Pseudomonadati</taxon>
        <taxon>Pseudomonadota</taxon>
        <taxon>Alphaproteobacteria</taxon>
        <taxon>Hyphomicrobiales</taxon>
        <taxon>Rhizobiaceae</taxon>
        <taxon>Shinella</taxon>
    </lineage>
</organism>
<dbReference type="Pfam" id="PF00753">
    <property type="entry name" value="Lactamase_B"/>
    <property type="match status" value="1"/>
</dbReference>